<proteinExistence type="inferred from homology"/>
<dbReference type="InterPro" id="IPR016160">
    <property type="entry name" value="Ald_DH_CS_CYS"/>
</dbReference>
<gene>
    <name evidence="8" type="ORF">TSPI_06771</name>
</gene>
<dbReference type="PROSITE" id="PS00070">
    <property type="entry name" value="ALDEHYDE_DEHYDR_CYS"/>
    <property type="match status" value="1"/>
</dbReference>
<comment type="similarity">
    <text evidence="6">Belongs to the aldehyde dehydrogenase family.</text>
</comment>
<protein>
    <recommendedName>
        <fullName evidence="2">Succinate-semialdehyde dehydrogenase, mitochondrial</fullName>
        <ecNumber evidence="1">1.2.1.24</ecNumber>
    </recommendedName>
    <alternativeName>
        <fullName evidence="4">NAD(+)-dependent succinic semialdehyde dehydrogenase</fullName>
    </alternativeName>
</protein>
<name>A0ABR3K8Q0_TRISP</name>
<evidence type="ECO:0000313" key="8">
    <source>
        <dbReference type="EMBL" id="KAL1230307.1"/>
    </source>
</evidence>
<dbReference type="EMBL" id="JBEUSY010000476">
    <property type="protein sequence ID" value="KAL1230307.1"/>
    <property type="molecule type" value="Genomic_DNA"/>
</dbReference>
<dbReference type="InterPro" id="IPR016161">
    <property type="entry name" value="Ald_DH/histidinol_DH"/>
</dbReference>
<accession>A0ABR3K8Q0</accession>
<dbReference type="InterPro" id="IPR050740">
    <property type="entry name" value="Aldehyde_DH_Superfamily"/>
</dbReference>
<evidence type="ECO:0000256" key="3">
    <source>
        <dbReference type="ARBA" id="ARBA00023002"/>
    </source>
</evidence>
<dbReference type="Gene3D" id="3.40.309.10">
    <property type="entry name" value="Aldehyde Dehydrogenase, Chain A, domain 2"/>
    <property type="match status" value="1"/>
</dbReference>
<evidence type="ECO:0000256" key="1">
    <source>
        <dbReference type="ARBA" id="ARBA00013051"/>
    </source>
</evidence>
<evidence type="ECO:0000256" key="6">
    <source>
        <dbReference type="RuleBase" id="RU003345"/>
    </source>
</evidence>
<dbReference type="CDD" id="cd07103">
    <property type="entry name" value="ALDH_F5_SSADH_GabD"/>
    <property type="match status" value="1"/>
</dbReference>
<keyword evidence="9" id="KW-1185">Reference proteome</keyword>
<evidence type="ECO:0000256" key="2">
    <source>
        <dbReference type="ARBA" id="ARBA00019842"/>
    </source>
</evidence>
<evidence type="ECO:0000256" key="5">
    <source>
        <dbReference type="PROSITE-ProRule" id="PRU10007"/>
    </source>
</evidence>
<sequence>MKLLKLKICSCICNRFLSNRFFREQAFINGEWVNSSTESTFAVYNPVDNKSIAHVQNCTVHDAQLAVNAAADALKTWGFTSVPKDRAAILQKWSSILVENVNVLASLLTTEQGKPLAEARAEIQYSASFFEWFGQEARRIYGDIVPANQLGRQLFHFREPAGVSAMITPWNFPAAMIARKVGAAMAAGCTCVIKPAEDTPLSALALAVTAEAAGVPKGVFNVVPCDRRNASKVGQLFCESKDVSVISFTGSTAVGKLLLQQSANTVKRVCLELGGNAPFIVFPSANLDAAVKGAMASKFRCSGQTCVCANRFFIHESVHDDFVQKLKLAIDHLVVGDGKLERVTQGPLVNEKAVEKVQRLVDDAVSKGACLVCGGSKHPKGDNFFQPTLLTNVNNKMDIAKNEIFGPVVPIIKFNSEEDVINMANSVDVGLAGYFYSENLQQIFRVARRLQVGMIGINEGVLDVKRHILESTNIRKLKQFVLVEFDSFPYVQNYSSSCLRMDLTDEEHSFKNNDKIDFNFITENDCSVQYKSRKSKYTARYRQLIVDVHFSHHFSRSQMKQIFRTCHADLDHQPASQLVSKQAASTSRAGIRCRQMNEQKLILKKQWSKILPASTKYIYRPLHFIHSDNNCFGSERQDNSSSKKSSISTNLQKSVDLSINFQFTFRRLSTIFNHALNARLLVNVCPTYPTDGPTQTHAFHVLVVQE</sequence>
<organism evidence="8 9">
    <name type="scientific">Trichinella spiralis</name>
    <name type="common">Trichina worm</name>
    <dbReference type="NCBI Taxonomy" id="6334"/>
    <lineage>
        <taxon>Eukaryota</taxon>
        <taxon>Metazoa</taxon>
        <taxon>Ecdysozoa</taxon>
        <taxon>Nematoda</taxon>
        <taxon>Enoplea</taxon>
        <taxon>Dorylaimia</taxon>
        <taxon>Trichinellida</taxon>
        <taxon>Trichinellidae</taxon>
        <taxon>Trichinella</taxon>
    </lineage>
</organism>
<dbReference type="InterPro" id="IPR015590">
    <property type="entry name" value="Aldehyde_DH_dom"/>
</dbReference>
<dbReference type="InterPro" id="IPR029510">
    <property type="entry name" value="Ald_DH_CS_GLU"/>
</dbReference>
<dbReference type="PROSITE" id="PS00687">
    <property type="entry name" value="ALDEHYDE_DEHYDR_GLU"/>
    <property type="match status" value="1"/>
</dbReference>
<evidence type="ECO:0000313" key="9">
    <source>
        <dbReference type="Proteomes" id="UP001558632"/>
    </source>
</evidence>
<evidence type="ECO:0000259" key="7">
    <source>
        <dbReference type="Pfam" id="PF00171"/>
    </source>
</evidence>
<feature type="active site" evidence="5">
    <location>
        <position position="272"/>
    </location>
</feature>
<dbReference type="EC" id="1.2.1.24" evidence="1"/>
<dbReference type="PANTHER" id="PTHR43353">
    <property type="entry name" value="SUCCINATE-SEMIALDEHYDE DEHYDROGENASE, MITOCHONDRIAL"/>
    <property type="match status" value="1"/>
</dbReference>
<evidence type="ECO:0000256" key="4">
    <source>
        <dbReference type="ARBA" id="ARBA00030806"/>
    </source>
</evidence>
<keyword evidence="3 6" id="KW-0560">Oxidoreductase</keyword>
<dbReference type="Gene3D" id="3.40.605.10">
    <property type="entry name" value="Aldehyde Dehydrogenase, Chain A, domain 1"/>
    <property type="match status" value="1"/>
</dbReference>
<dbReference type="Proteomes" id="UP001558632">
    <property type="component" value="Unassembled WGS sequence"/>
</dbReference>
<dbReference type="SUPFAM" id="SSF53720">
    <property type="entry name" value="ALDH-like"/>
    <property type="match status" value="1"/>
</dbReference>
<comment type="caution">
    <text evidence="8">The sequence shown here is derived from an EMBL/GenBank/DDBJ whole genome shotgun (WGS) entry which is preliminary data.</text>
</comment>
<dbReference type="InterPro" id="IPR016162">
    <property type="entry name" value="Ald_DH_N"/>
</dbReference>
<dbReference type="PANTHER" id="PTHR43353:SF5">
    <property type="entry name" value="SUCCINATE-SEMIALDEHYDE DEHYDROGENASE, MITOCHONDRIAL"/>
    <property type="match status" value="1"/>
</dbReference>
<reference evidence="8 9" key="1">
    <citation type="submission" date="2024-07" db="EMBL/GenBank/DDBJ databases">
        <title>Enhanced genomic and transcriptomic resources for Trichinella pseudospiralis and T. spiralis underpin the discovery of pronounced molecular differences between stages and species.</title>
        <authorList>
            <person name="Pasi K.K."/>
            <person name="La Rosa G."/>
            <person name="Gomez-Morales M.A."/>
            <person name="Tosini F."/>
            <person name="Sumanam S."/>
            <person name="Young N.D."/>
            <person name="Chang B.C."/>
            <person name="Robin G.B."/>
        </authorList>
    </citation>
    <scope>NUCLEOTIDE SEQUENCE [LARGE SCALE GENOMIC DNA]</scope>
    <source>
        <strain evidence="8">ISS534</strain>
    </source>
</reference>
<dbReference type="Pfam" id="PF00171">
    <property type="entry name" value="Aldedh"/>
    <property type="match status" value="1"/>
</dbReference>
<dbReference type="InterPro" id="IPR016163">
    <property type="entry name" value="Ald_DH_C"/>
</dbReference>
<feature type="domain" description="Aldehyde dehydrogenase" evidence="7">
    <location>
        <begin position="32"/>
        <end position="460"/>
    </location>
</feature>